<reference evidence="2" key="1">
    <citation type="journal article" date="2014" name="Soil Biol. Biochem.">
        <title>Structure and function of bacterial communities in ageing soils: Insights from the Mendocino ecological staircase.</title>
        <authorList>
            <person name="Uroz S."/>
            <person name="Tech J.J."/>
            <person name="Sawaya N.A."/>
            <person name="Frey-Klett P."/>
            <person name="Leveau J.H.J."/>
        </authorList>
    </citation>
    <scope>NUCLEOTIDE SEQUENCE [LARGE SCALE GENOMIC DNA]</scope>
    <source>
        <strain evidence="2">Cal35</strain>
    </source>
</reference>
<name>A0A0A1F720_9BURK</name>
<dbReference type="HOGENOM" id="CLU_859723_0_0_4"/>
<evidence type="ECO:0000313" key="2">
    <source>
        <dbReference type="Proteomes" id="UP000030302"/>
    </source>
</evidence>
<dbReference type="RefSeq" id="WP_156117396.1">
    <property type="nucleotide sequence ID" value="NZ_CP009962.1"/>
</dbReference>
<accession>A0A0A1F720</accession>
<organism evidence="1 2">
    <name type="scientific">Collimonas arenae</name>
    <dbReference type="NCBI Taxonomy" id="279058"/>
    <lineage>
        <taxon>Bacteria</taxon>
        <taxon>Pseudomonadati</taxon>
        <taxon>Pseudomonadota</taxon>
        <taxon>Betaproteobacteria</taxon>
        <taxon>Burkholderiales</taxon>
        <taxon>Oxalobacteraceae</taxon>
        <taxon>Collimonas</taxon>
    </lineage>
</organism>
<dbReference type="OrthoDB" id="1525375at2"/>
<dbReference type="STRING" id="279058.LT85_0324"/>
<dbReference type="EMBL" id="CP009962">
    <property type="protein sequence ID" value="AIY39484.1"/>
    <property type="molecule type" value="Genomic_DNA"/>
</dbReference>
<sequence length="323" mass="36379">MSLIDASQQLLLRDLRNQRRPKILGVQDWILSASYRVEQSPKKKNVTLLLDASTDIVEALAHDIVRYSSAAIESAQRVEALIDRPLASGWIIIRSYYSAYFAANSLMRLFGYFCTNIDQRHVAAIHQIAHLYEIPLPTNEKSKLASGTYSGRYITNSHNGAVVLKSLHSIGGGAHKQFWFAFKEFLDSFQHDLSQCVLSKSQMEKARSSVKFLLSTLCQENHPNGNWLSEIRNSVNYRLEHGAWHPYDGNQTEARELIELISCSFLGEPRFQVTDAKANELSRSTDSCSYLLAWMLCSVNKISEQSNGGAKHFLKAGPLALLR</sequence>
<dbReference type="AlphaFoldDB" id="A0A0A1F720"/>
<keyword evidence="2" id="KW-1185">Reference proteome</keyword>
<evidence type="ECO:0000313" key="1">
    <source>
        <dbReference type="EMBL" id="AIY39484.1"/>
    </source>
</evidence>
<protein>
    <submittedName>
        <fullName evidence="1">Uncharacterized protein</fullName>
    </submittedName>
</protein>
<dbReference type="Proteomes" id="UP000030302">
    <property type="component" value="Chromosome"/>
</dbReference>
<gene>
    <name evidence="1" type="ORF">LT85_0324</name>
</gene>
<proteinExistence type="predicted"/>
<dbReference type="KEGG" id="care:LT85_0324"/>